<proteinExistence type="predicted"/>
<name>A0A975UCR6_9VIBR</name>
<feature type="signal peptide" evidence="1">
    <location>
        <begin position="1"/>
        <end position="15"/>
    </location>
</feature>
<dbReference type="EMBL" id="CP076643">
    <property type="protein sequence ID" value="QXO19373.1"/>
    <property type="molecule type" value="Genomic_DNA"/>
</dbReference>
<gene>
    <name evidence="2" type="ORF">KNV97_17015</name>
</gene>
<protein>
    <submittedName>
        <fullName evidence="2">MSHA biogenesis protein MshK</fullName>
    </submittedName>
</protein>
<feature type="chain" id="PRO_5037399752" evidence="1">
    <location>
        <begin position="16"/>
        <end position="99"/>
    </location>
</feature>
<evidence type="ECO:0000313" key="2">
    <source>
        <dbReference type="EMBL" id="QXO19373.1"/>
    </source>
</evidence>
<dbReference type="Proteomes" id="UP000694232">
    <property type="component" value="Chromosome 1"/>
</dbReference>
<reference evidence="2" key="1">
    <citation type="submission" date="2021-06" db="EMBL/GenBank/DDBJ databases">
        <title>Vibrio nov. sp., novel gut bacterium isolated from Yellow Sea oyster.</title>
        <authorList>
            <person name="Muhammad N."/>
            <person name="Nguyen T.H."/>
            <person name="Lee Y.-J."/>
            <person name="Ko J."/>
            <person name="Kim S.-G."/>
        </authorList>
    </citation>
    <scope>NUCLEOTIDE SEQUENCE</scope>
    <source>
        <strain evidence="2">OG9-811</strain>
    </source>
</reference>
<keyword evidence="1" id="KW-0732">Signal</keyword>
<evidence type="ECO:0000256" key="1">
    <source>
        <dbReference type="SAM" id="SignalP"/>
    </source>
</evidence>
<dbReference type="KEGG" id="vos:KNV97_17015"/>
<sequence length="99" mass="10299">MLLGGALLGSTLAFASTDPTAPLGFTPAAKASAPAKTALPELHSILCSQTCNAIVNDQVVQSGDKVDGYLVAAVTESMVRLTRGGQHWELTLFSLDIKQ</sequence>
<accession>A0A975UCR6</accession>
<organism evidence="2 3">
    <name type="scientific">Vibrio ostreae</name>
    <dbReference type="NCBI Taxonomy" id="2841925"/>
    <lineage>
        <taxon>Bacteria</taxon>
        <taxon>Pseudomonadati</taxon>
        <taxon>Pseudomonadota</taxon>
        <taxon>Gammaproteobacteria</taxon>
        <taxon>Vibrionales</taxon>
        <taxon>Vibrionaceae</taxon>
        <taxon>Vibrio</taxon>
    </lineage>
</organism>
<keyword evidence="3" id="KW-1185">Reference proteome</keyword>
<dbReference type="AlphaFoldDB" id="A0A975UCR6"/>
<evidence type="ECO:0000313" key="3">
    <source>
        <dbReference type="Proteomes" id="UP000694232"/>
    </source>
</evidence>